<dbReference type="PANTHER" id="PTHR12110">
    <property type="entry name" value="HYDROXYPYRUVATE ISOMERASE"/>
    <property type="match status" value="1"/>
</dbReference>
<dbReference type="EMBL" id="DVMM01000114">
    <property type="protein sequence ID" value="HIU29748.1"/>
    <property type="molecule type" value="Genomic_DNA"/>
</dbReference>
<dbReference type="Pfam" id="PF01261">
    <property type="entry name" value="AP_endonuc_2"/>
    <property type="match status" value="1"/>
</dbReference>
<dbReference type="PANTHER" id="PTHR12110:SF41">
    <property type="entry name" value="INOSOSE DEHYDRATASE"/>
    <property type="match status" value="1"/>
</dbReference>
<comment type="caution">
    <text evidence="2">The sequence shown here is derived from an EMBL/GenBank/DDBJ whole genome shotgun (WGS) entry which is preliminary data.</text>
</comment>
<evidence type="ECO:0000313" key="3">
    <source>
        <dbReference type="Proteomes" id="UP000824089"/>
    </source>
</evidence>
<dbReference type="Gene3D" id="3.20.20.150">
    <property type="entry name" value="Divalent-metal-dependent TIM barrel enzymes"/>
    <property type="match status" value="1"/>
</dbReference>
<dbReference type="GO" id="GO:0016853">
    <property type="term" value="F:isomerase activity"/>
    <property type="evidence" value="ECO:0007669"/>
    <property type="project" value="UniProtKB-KW"/>
</dbReference>
<dbReference type="InterPro" id="IPR013022">
    <property type="entry name" value="Xyl_isomerase-like_TIM-brl"/>
</dbReference>
<dbReference type="SUPFAM" id="SSF51658">
    <property type="entry name" value="Xylose isomerase-like"/>
    <property type="match status" value="1"/>
</dbReference>
<feature type="domain" description="Xylose isomerase-like TIM barrel" evidence="1">
    <location>
        <begin position="22"/>
        <end position="195"/>
    </location>
</feature>
<gene>
    <name evidence="2" type="ORF">IAD50_05570</name>
</gene>
<organism evidence="2 3">
    <name type="scientific">Candidatus Egerieisoma faecipullorum</name>
    <dbReference type="NCBI Taxonomy" id="2840963"/>
    <lineage>
        <taxon>Bacteria</taxon>
        <taxon>Bacillati</taxon>
        <taxon>Bacillota</taxon>
        <taxon>Clostridia</taxon>
        <taxon>Eubacteriales</taxon>
        <taxon>Clostridiaceae</taxon>
        <taxon>Clostridiaceae incertae sedis</taxon>
        <taxon>Candidatus Egerieisoma</taxon>
    </lineage>
</organism>
<sequence>MKIKTGMTSVTFRKKSAEDVIAIVKEAGLDGIEWGGDIHVPAGDLGTAERVRESCRQNGIEILSYGSYYRAGEQERFRPVLETAIMLGAQTIRVWAGTLSFGKMPREELLRVAARLREDVSAARTAGITVALEYHRGTLTETKEGAAALLDQVPGLFSYWQPNPDISHAEQLAEIGAIASRLSNIHVFQWDSENRAHLLLEGEPEWKERLRCIAACPGRHDLILEFVKDGSEENFLRDAAVLRSWAADAGRIS</sequence>
<proteinExistence type="predicted"/>
<evidence type="ECO:0000259" key="1">
    <source>
        <dbReference type="Pfam" id="PF01261"/>
    </source>
</evidence>
<dbReference type="AlphaFoldDB" id="A0A9D1I9L6"/>
<reference evidence="2" key="2">
    <citation type="journal article" date="2021" name="PeerJ">
        <title>Extensive microbial diversity within the chicken gut microbiome revealed by metagenomics and culture.</title>
        <authorList>
            <person name="Gilroy R."/>
            <person name="Ravi A."/>
            <person name="Getino M."/>
            <person name="Pursley I."/>
            <person name="Horton D.L."/>
            <person name="Alikhan N.F."/>
            <person name="Baker D."/>
            <person name="Gharbi K."/>
            <person name="Hall N."/>
            <person name="Watson M."/>
            <person name="Adriaenssens E.M."/>
            <person name="Foster-Nyarko E."/>
            <person name="Jarju S."/>
            <person name="Secka A."/>
            <person name="Antonio M."/>
            <person name="Oren A."/>
            <person name="Chaudhuri R.R."/>
            <person name="La Ragione R."/>
            <person name="Hildebrand F."/>
            <person name="Pallen M.J."/>
        </authorList>
    </citation>
    <scope>NUCLEOTIDE SEQUENCE</scope>
    <source>
        <strain evidence="2">CHK195-4489</strain>
    </source>
</reference>
<accession>A0A9D1I9L6</accession>
<evidence type="ECO:0000313" key="2">
    <source>
        <dbReference type="EMBL" id="HIU29748.1"/>
    </source>
</evidence>
<reference evidence="2" key="1">
    <citation type="submission" date="2020-10" db="EMBL/GenBank/DDBJ databases">
        <authorList>
            <person name="Gilroy R."/>
        </authorList>
    </citation>
    <scope>NUCLEOTIDE SEQUENCE</scope>
    <source>
        <strain evidence="2">CHK195-4489</strain>
    </source>
</reference>
<dbReference type="InterPro" id="IPR050312">
    <property type="entry name" value="IolE/XylAMocC-like"/>
</dbReference>
<dbReference type="Proteomes" id="UP000824089">
    <property type="component" value="Unassembled WGS sequence"/>
</dbReference>
<protein>
    <submittedName>
        <fullName evidence="2">Sugar phosphate isomerase/epimerase</fullName>
    </submittedName>
</protein>
<dbReference type="InterPro" id="IPR036237">
    <property type="entry name" value="Xyl_isomerase-like_sf"/>
</dbReference>
<keyword evidence="2" id="KW-0413">Isomerase</keyword>
<name>A0A9D1I9L6_9CLOT</name>